<accession>A0ABU9Y5T1</accession>
<gene>
    <name evidence="3" type="ORF">ABC974_16160</name>
</gene>
<dbReference type="EMBL" id="JBDIME010000015">
    <property type="protein sequence ID" value="MEN2791169.1"/>
    <property type="molecule type" value="Genomic_DNA"/>
</dbReference>
<evidence type="ECO:0000313" key="4">
    <source>
        <dbReference type="Proteomes" id="UP001419910"/>
    </source>
</evidence>
<keyword evidence="4" id="KW-1185">Reference proteome</keyword>
<dbReference type="PANTHER" id="PTHR33755">
    <property type="entry name" value="TOXIN PARE1-RELATED"/>
    <property type="match status" value="1"/>
</dbReference>
<dbReference type="Proteomes" id="UP001419910">
    <property type="component" value="Unassembled WGS sequence"/>
</dbReference>
<proteinExistence type="inferred from homology"/>
<dbReference type="InterPro" id="IPR051803">
    <property type="entry name" value="TA_system_RelE-like_toxin"/>
</dbReference>
<reference evidence="3 4" key="1">
    <citation type="submission" date="2024-05" db="EMBL/GenBank/DDBJ databases">
        <authorList>
            <person name="Liu Q."/>
            <person name="Xin Y.-H."/>
        </authorList>
    </citation>
    <scope>NUCLEOTIDE SEQUENCE [LARGE SCALE GENOMIC DNA]</scope>
    <source>
        <strain evidence="3 4">CGMCC 1.10181</strain>
    </source>
</reference>
<evidence type="ECO:0000256" key="2">
    <source>
        <dbReference type="ARBA" id="ARBA00022649"/>
    </source>
</evidence>
<dbReference type="InterPro" id="IPR035093">
    <property type="entry name" value="RelE/ParE_toxin_dom_sf"/>
</dbReference>
<evidence type="ECO:0000313" key="3">
    <source>
        <dbReference type="EMBL" id="MEN2791169.1"/>
    </source>
</evidence>
<dbReference type="Gene3D" id="3.30.2310.20">
    <property type="entry name" value="RelE-like"/>
    <property type="match status" value="1"/>
</dbReference>
<dbReference type="InterPro" id="IPR007712">
    <property type="entry name" value="RelE/ParE_toxin"/>
</dbReference>
<organism evidence="3 4">
    <name type="scientific">Sphingomonas oligophenolica</name>
    <dbReference type="NCBI Taxonomy" id="301154"/>
    <lineage>
        <taxon>Bacteria</taxon>
        <taxon>Pseudomonadati</taxon>
        <taxon>Pseudomonadota</taxon>
        <taxon>Alphaproteobacteria</taxon>
        <taxon>Sphingomonadales</taxon>
        <taxon>Sphingomonadaceae</taxon>
        <taxon>Sphingomonas</taxon>
    </lineage>
</organism>
<dbReference type="PANTHER" id="PTHR33755:SF6">
    <property type="entry name" value="PLASMID STABILIZATION SYSTEM PROTEIN"/>
    <property type="match status" value="1"/>
</dbReference>
<protein>
    <submittedName>
        <fullName evidence="3">Type II toxin-antitoxin system RelE/ParE family toxin</fullName>
    </submittedName>
</protein>
<dbReference type="Pfam" id="PF05016">
    <property type="entry name" value="ParE_toxin"/>
    <property type="match status" value="1"/>
</dbReference>
<comment type="similarity">
    <text evidence="1">Belongs to the RelE toxin family.</text>
</comment>
<sequence length="93" mass="10650">MRILWSRPARDDVFAIADYYDAIDPDLAEAIVDRIDGAASALLANPHIGRPFVNLDIRKWNVRHTPFLLLYVVRGNDIEIRRVRHGAADWLAE</sequence>
<comment type="caution">
    <text evidence="3">The sequence shown here is derived from an EMBL/GenBank/DDBJ whole genome shotgun (WGS) entry which is preliminary data.</text>
</comment>
<dbReference type="RefSeq" id="WP_343887530.1">
    <property type="nucleotide sequence ID" value="NZ_BAAAEH010000003.1"/>
</dbReference>
<evidence type="ECO:0000256" key="1">
    <source>
        <dbReference type="ARBA" id="ARBA00006226"/>
    </source>
</evidence>
<name>A0ABU9Y5T1_9SPHN</name>
<keyword evidence="2" id="KW-1277">Toxin-antitoxin system</keyword>